<keyword evidence="1" id="KW-0732">Signal</keyword>
<dbReference type="EMBL" id="JACCKB010000112">
    <property type="protein sequence ID" value="NYZ69636.1"/>
    <property type="molecule type" value="Genomic_DNA"/>
</dbReference>
<feature type="signal peptide" evidence="1">
    <location>
        <begin position="1"/>
        <end position="25"/>
    </location>
</feature>
<proteinExistence type="predicted"/>
<evidence type="ECO:0000313" key="2">
    <source>
        <dbReference type="EMBL" id="NYZ69636.1"/>
    </source>
</evidence>
<dbReference type="SUPFAM" id="SSF53850">
    <property type="entry name" value="Periplasmic binding protein-like II"/>
    <property type="match status" value="1"/>
</dbReference>
<evidence type="ECO:0000256" key="1">
    <source>
        <dbReference type="SAM" id="SignalP"/>
    </source>
</evidence>
<reference evidence="2 3" key="1">
    <citation type="submission" date="2020-07" db="EMBL/GenBank/DDBJ databases">
        <title>Endozoicomonas sp. nov., isolated from sediment.</title>
        <authorList>
            <person name="Gu T."/>
        </authorList>
    </citation>
    <scope>NUCLEOTIDE SEQUENCE [LARGE SCALE GENOMIC DNA]</scope>
    <source>
        <strain evidence="2 3">SM1973</strain>
    </source>
</reference>
<evidence type="ECO:0000313" key="3">
    <source>
        <dbReference type="Proteomes" id="UP000569732"/>
    </source>
</evidence>
<organism evidence="2 3">
    <name type="scientific">Spartinivicinus marinus</name>
    <dbReference type="NCBI Taxonomy" id="2994442"/>
    <lineage>
        <taxon>Bacteria</taxon>
        <taxon>Pseudomonadati</taxon>
        <taxon>Pseudomonadota</taxon>
        <taxon>Gammaproteobacteria</taxon>
        <taxon>Oceanospirillales</taxon>
        <taxon>Zooshikellaceae</taxon>
        <taxon>Spartinivicinus</taxon>
    </lineage>
</organism>
<dbReference type="Proteomes" id="UP000569732">
    <property type="component" value="Unassembled WGS sequence"/>
</dbReference>
<sequence>MGRLRFKEKVAIALLSLLSTNFCLASELQYDKTVRILTWWGYLDHDDLVREVETACKVNISYDEFYSNPEFIRRSQERKYDLLIYSDTVGDFVEKKMPMPGIDLSDIANSYHPVVRDQFKQEQHAKNTLYFVLSGTVFLWNADLVSLTSNDSISDIFNKGKGKTVALLDDYVEILTLLMNEKHHEKADIFSMLKSVLGGSNLIITNNLGRILKSKDFAIGYAWSGEAIISMSETNQNIKAMMHPSLSHISKDLVSLLSSDSASLCVAKAFTGKKFISDVAERSFYFSPYKKESHAGNTVYDRLYKEFNTKIGELVWLKKFTVEENKFFEKKWLQIKVDLGYKA</sequence>
<dbReference type="Gene3D" id="3.40.190.10">
    <property type="entry name" value="Periplasmic binding protein-like II"/>
    <property type="match status" value="1"/>
</dbReference>
<gene>
    <name evidence="2" type="ORF">H0A36_26840</name>
</gene>
<comment type="caution">
    <text evidence="2">The sequence shown here is derived from an EMBL/GenBank/DDBJ whole genome shotgun (WGS) entry which is preliminary data.</text>
</comment>
<protein>
    <submittedName>
        <fullName evidence="2">Uncharacterized protein</fullName>
    </submittedName>
</protein>
<accession>A0A853IP35</accession>
<name>A0A853IP35_9GAMM</name>
<dbReference type="AlphaFoldDB" id="A0A853IP35"/>
<keyword evidence="3" id="KW-1185">Reference proteome</keyword>
<feature type="chain" id="PRO_5032824811" evidence="1">
    <location>
        <begin position="26"/>
        <end position="343"/>
    </location>
</feature>
<dbReference type="RefSeq" id="WP_180571616.1">
    <property type="nucleotide sequence ID" value="NZ_JACCKB010000112.1"/>
</dbReference>